<feature type="signal peptide" evidence="5">
    <location>
        <begin position="1"/>
        <end position="18"/>
    </location>
</feature>
<dbReference type="EMBL" id="JARVCO010000002">
    <property type="protein sequence ID" value="MDZ8117029.1"/>
    <property type="molecule type" value="Genomic_DNA"/>
</dbReference>
<dbReference type="InterPro" id="IPR050738">
    <property type="entry name" value="Sulfatase"/>
</dbReference>
<dbReference type="Pfam" id="PF14707">
    <property type="entry name" value="Sulfatase_C"/>
    <property type="match status" value="1"/>
</dbReference>
<dbReference type="PANTHER" id="PTHR42693:SF53">
    <property type="entry name" value="ENDO-4-O-SULFATASE"/>
    <property type="match status" value="1"/>
</dbReference>
<evidence type="ECO:0000256" key="4">
    <source>
        <dbReference type="ARBA" id="ARBA00022837"/>
    </source>
</evidence>
<organism evidence="7 8">
    <name type="scientific">Pontiella agarivorans</name>
    <dbReference type="NCBI Taxonomy" id="3038953"/>
    <lineage>
        <taxon>Bacteria</taxon>
        <taxon>Pseudomonadati</taxon>
        <taxon>Kiritimatiellota</taxon>
        <taxon>Kiritimatiellia</taxon>
        <taxon>Kiritimatiellales</taxon>
        <taxon>Pontiellaceae</taxon>
        <taxon>Pontiella</taxon>
    </lineage>
</organism>
<dbReference type="PROSITE" id="PS00149">
    <property type="entry name" value="SULFATASE_2"/>
    <property type="match status" value="1"/>
</dbReference>
<accession>A0ABU5MS41</accession>
<dbReference type="Proteomes" id="UP001290861">
    <property type="component" value="Unassembled WGS sequence"/>
</dbReference>
<name>A0ABU5MS41_9BACT</name>
<keyword evidence="5" id="KW-0732">Signal</keyword>
<feature type="domain" description="Sulfatase N-terminal" evidence="6">
    <location>
        <begin position="20"/>
        <end position="350"/>
    </location>
</feature>
<keyword evidence="2" id="KW-0479">Metal-binding</keyword>
<dbReference type="Pfam" id="PF00884">
    <property type="entry name" value="Sulfatase"/>
    <property type="match status" value="1"/>
</dbReference>
<dbReference type="Gene3D" id="3.40.720.10">
    <property type="entry name" value="Alkaline Phosphatase, subunit A"/>
    <property type="match status" value="1"/>
</dbReference>
<proteinExistence type="inferred from homology"/>
<comment type="similarity">
    <text evidence="1">Belongs to the sulfatase family.</text>
</comment>
<keyword evidence="8" id="KW-1185">Reference proteome</keyword>
<evidence type="ECO:0000256" key="1">
    <source>
        <dbReference type="ARBA" id="ARBA00008779"/>
    </source>
</evidence>
<gene>
    <name evidence="7" type="ORF">P9H32_00190</name>
</gene>
<comment type="caution">
    <text evidence="7">The sequence shown here is derived from an EMBL/GenBank/DDBJ whole genome shotgun (WGS) entry which is preliminary data.</text>
</comment>
<dbReference type="InterPro" id="IPR024607">
    <property type="entry name" value="Sulfatase_CS"/>
</dbReference>
<evidence type="ECO:0000259" key="6">
    <source>
        <dbReference type="Pfam" id="PF00884"/>
    </source>
</evidence>
<keyword evidence="4" id="KW-0106">Calcium</keyword>
<evidence type="ECO:0000256" key="3">
    <source>
        <dbReference type="ARBA" id="ARBA00022801"/>
    </source>
</evidence>
<dbReference type="RefSeq" id="WP_322606835.1">
    <property type="nucleotide sequence ID" value="NZ_JARVCO010000002.1"/>
</dbReference>
<feature type="chain" id="PRO_5045804846" evidence="5">
    <location>
        <begin position="19"/>
        <end position="476"/>
    </location>
</feature>
<dbReference type="InterPro" id="IPR017850">
    <property type="entry name" value="Alkaline_phosphatase_core_sf"/>
</dbReference>
<dbReference type="SUPFAM" id="SSF53649">
    <property type="entry name" value="Alkaline phosphatase-like"/>
    <property type="match status" value="1"/>
</dbReference>
<reference evidence="7 8" key="1">
    <citation type="journal article" date="2024" name="Appl. Environ. Microbiol.">
        <title>Pontiella agarivorans sp. nov., a novel marine anaerobic bacterium capable of degrading macroalgal polysaccharides and fixing nitrogen.</title>
        <authorList>
            <person name="Liu N."/>
            <person name="Kivenson V."/>
            <person name="Peng X."/>
            <person name="Cui Z."/>
            <person name="Lankiewicz T.S."/>
            <person name="Gosselin K.M."/>
            <person name="English C.J."/>
            <person name="Blair E.M."/>
            <person name="O'Malley M.A."/>
            <person name="Valentine D.L."/>
        </authorList>
    </citation>
    <scope>NUCLEOTIDE SEQUENCE [LARGE SCALE GENOMIC DNA]</scope>
    <source>
        <strain evidence="7 8">NLcol2</strain>
    </source>
</reference>
<evidence type="ECO:0000256" key="5">
    <source>
        <dbReference type="SAM" id="SignalP"/>
    </source>
</evidence>
<sequence length="476" mass="53501">MKVFVYCALLMVSISAIARPNIIIILTDDQGYNDLGCYGSETIKTPRIDQMAKEGMRLTSFYAAAPLCGQSRSALLTGCYSQRLAELGDEKEFHTTISPEEILLSEVLKKSGYITGCIGKWHLAGTRRNCISSSKKEGFGLVHPEIMPMQKGFDSYLGIPYSNDTPPIVLMRGNEIIEELGRGEKQTGITTRYTDEALRFIEDNQQGPFFLYLAHNMPHAPLWPGKDFEGKSEYGRYGDCVEEIDWNTGRILDKLKELGIDEKTIVIYMSDNGPWLRKPKDKGALRFVPDASYLQGGCADPLRGSKMTTYDGGLRVPCIIRWPKSIAAGRVSDELVSALDWFPTLARFANAQIPTDRTIDGVDQSAFLTGKSEHSSRQDFYYYKWLHLHAVRSGDWKLVLPREAKPADLGWYNKHQEAVTETTLYHLKKDIGETTNVAKQNPEVVSRLMKIIEKAQRDLGDQSRGIDGQGIRHTNK</sequence>
<dbReference type="InterPro" id="IPR000917">
    <property type="entry name" value="Sulfatase_N"/>
</dbReference>
<evidence type="ECO:0000313" key="8">
    <source>
        <dbReference type="Proteomes" id="UP001290861"/>
    </source>
</evidence>
<protein>
    <submittedName>
        <fullName evidence="7">Sulfatase</fullName>
    </submittedName>
</protein>
<dbReference type="Gene3D" id="3.30.1120.10">
    <property type="match status" value="1"/>
</dbReference>
<evidence type="ECO:0000256" key="2">
    <source>
        <dbReference type="ARBA" id="ARBA00022723"/>
    </source>
</evidence>
<keyword evidence="3" id="KW-0378">Hydrolase</keyword>
<dbReference type="CDD" id="cd16026">
    <property type="entry name" value="GALNS_like"/>
    <property type="match status" value="1"/>
</dbReference>
<dbReference type="PANTHER" id="PTHR42693">
    <property type="entry name" value="ARYLSULFATASE FAMILY MEMBER"/>
    <property type="match status" value="1"/>
</dbReference>
<evidence type="ECO:0000313" key="7">
    <source>
        <dbReference type="EMBL" id="MDZ8117029.1"/>
    </source>
</evidence>